<feature type="compositionally biased region" description="Basic residues" evidence="1">
    <location>
        <begin position="1"/>
        <end position="16"/>
    </location>
</feature>
<feature type="region of interest" description="Disordered" evidence="1">
    <location>
        <begin position="214"/>
        <end position="311"/>
    </location>
</feature>
<protein>
    <submittedName>
        <fullName evidence="2">Uncharacterized protein</fullName>
    </submittedName>
</protein>
<dbReference type="VEuPathDB" id="FungiDB:A1O7_06792"/>
<comment type="caution">
    <text evidence="2">The sequence shown here is derived from an EMBL/GenBank/DDBJ whole genome shotgun (WGS) entry which is preliminary data.</text>
</comment>
<dbReference type="AlphaFoldDB" id="W9VLR5"/>
<dbReference type="GeneID" id="19181367"/>
<dbReference type="EMBL" id="AMGW01000005">
    <property type="protein sequence ID" value="EXJ56448.1"/>
    <property type="molecule type" value="Genomic_DNA"/>
</dbReference>
<evidence type="ECO:0000313" key="2">
    <source>
        <dbReference type="EMBL" id="EXJ56448.1"/>
    </source>
</evidence>
<keyword evidence="3" id="KW-1185">Reference proteome</keyword>
<evidence type="ECO:0000256" key="1">
    <source>
        <dbReference type="SAM" id="MobiDB-lite"/>
    </source>
</evidence>
<dbReference type="HOGENOM" id="CLU_1015655_0_0_1"/>
<dbReference type="OrthoDB" id="4161765at2759"/>
<proteinExistence type="predicted"/>
<dbReference type="RefSeq" id="XP_007758982.1">
    <property type="nucleotide sequence ID" value="XM_007760792.1"/>
</dbReference>
<feature type="compositionally biased region" description="Acidic residues" evidence="1">
    <location>
        <begin position="260"/>
        <end position="270"/>
    </location>
</feature>
<gene>
    <name evidence="2" type="ORF">A1O7_06792</name>
</gene>
<name>W9VLR5_9EURO</name>
<evidence type="ECO:0000313" key="3">
    <source>
        <dbReference type="Proteomes" id="UP000019473"/>
    </source>
</evidence>
<sequence length="311" mass="32692">MFGPRRPRRHRRPRGTRHGEDDHWDPEIGALVPGCDSGYFGHGDLGEMPGPEFYPDPYTRRVNRGHNHDFTPRSRTRGPRGGNRAGGRSSNENITYGGGHTSARATANDGSSSYEVWNNGHLVASSRHPGMGGGRRIRVTGGVEINLGGGHFGGSGGPGGFGGRHHHRCRRHGCHSGRSRGGMGRMLGGGFGFLGSDGEDEFLDMFDDLDLEDSDSDYSDDFGGRGGSGAWGEDPFSGTGGSGRGGRRGAGGSRQGGGESGDDEGDEDGVDGGCTRGRLGVTTTNSCSMMQGVDGGDAERPRGSRRARLGF</sequence>
<reference evidence="2 3" key="1">
    <citation type="submission" date="2013-03" db="EMBL/GenBank/DDBJ databases">
        <title>The Genome Sequence of Cladophialophora yegresii CBS 114405.</title>
        <authorList>
            <consortium name="The Broad Institute Genomics Platform"/>
            <person name="Cuomo C."/>
            <person name="de Hoog S."/>
            <person name="Gorbushina A."/>
            <person name="Walker B."/>
            <person name="Young S.K."/>
            <person name="Zeng Q."/>
            <person name="Gargeya S."/>
            <person name="Fitzgerald M."/>
            <person name="Haas B."/>
            <person name="Abouelleil A."/>
            <person name="Allen A.W."/>
            <person name="Alvarado L."/>
            <person name="Arachchi H.M."/>
            <person name="Berlin A.M."/>
            <person name="Chapman S.B."/>
            <person name="Gainer-Dewar J."/>
            <person name="Goldberg J."/>
            <person name="Griggs A."/>
            <person name="Gujja S."/>
            <person name="Hansen M."/>
            <person name="Howarth C."/>
            <person name="Imamovic A."/>
            <person name="Ireland A."/>
            <person name="Larimer J."/>
            <person name="McCowan C."/>
            <person name="Murphy C."/>
            <person name="Pearson M."/>
            <person name="Poon T.W."/>
            <person name="Priest M."/>
            <person name="Roberts A."/>
            <person name="Saif S."/>
            <person name="Shea T."/>
            <person name="Sisk P."/>
            <person name="Sykes S."/>
            <person name="Wortman J."/>
            <person name="Nusbaum C."/>
            <person name="Birren B."/>
        </authorList>
    </citation>
    <scope>NUCLEOTIDE SEQUENCE [LARGE SCALE GENOMIC DNA]</scope>
    <source>
        <strain evidence="2 3">CBS 114405</strain>
    </source>
</reference>
<feature type="region of interest" description="Disordered" evidence="1">
    <location>
        <begin position="1"/>
        <end position="29"/>
    </location>
</feature>
<dbReference type="Proteomes" id="UP000019473">
    <property type="component" value="Unassembled WGS sequence"/>
</dbReference>
<accession>W9VLR5</accession>
<feature type="region of interest" description="Disordered" evidence="1">
    <location>
        <begin position="50"/>
        <end position="110"/>
    </location>
</feature>
<feature type="compositionally biased region" description="Gly residues" evidence="1">
    <location>
        <begin position="238"/>
        <end position="259"/>
    </location>
</feature>
<organism evidence="2 3">
    <name type="scientific">Cladophialophora yegresii CBS 114405</name>
    <dbReference type="NCBI Taxonomy" id="1182544"/>
    <lineage>
        <taxon>Eukaryota</taxon>
        <taxon>Fungi</taxon>
        <taxon>Dikarya</taxon>
        <taxon>Ascomycota</taxon>
        <taxon>Pezizomycotina</taxon>
        <taxon>Eurotiomycetes</taxon>
        <taxon>Chaetothyriomycetidae</taxon>
        <taxon>Chaetothyriales</taxon>
        <taxon>Herpotrichiellaceae</taxon>
        <taxon>Cladophialophora</taxon>
    </lineage>
</organism>